<name>A0A7E4ZWJ0_PANRE</name>
<dbReference type="Proteomes" id="UP000492821">
    <property type="component" value="Unassembled WGS sequence"/>
</dbReference>
<accession>A0A7E4ZWJ0</accession>
<evidence type="ECO:0000313" key="1">
    <source>
        <dbReference type="Proteomes" id="UP000492821"/>
    </source>
</evidence>
<dbReference type="WBParaSite" id="Pan_g2191.t1">
    <property type="protein sequence ID" value="Pan_g2191.t1"/>
    <property type="gene ID" value="Pan_g2191"/>
</dbReference>
<keyword evidence="1" id="KW-1185">Reference proteome</keyword>
<organism evidence="1 2">
    <name type="scientific">Panagrellus redivivus</name>
    <name type="common">Microworm</name>
    <dbReference type="NCBI Taxonomy" id="6233"/>
    <lineage>
        <taxon>Eukaryota</taxon>
        <taxon>Metazoa</taxon>
        <taxon>Ecdysozoa</taxon>
        <taxon>Nematoda</taxon>
        <taxon>Chromadorea</taxon>
        <taxon>Rhabditida</taxon>
        <taxon>Tylenchina</taxon>
        <taxon>Panagrolaimomorpha</taxon>
        <taxon>Panagrolaimoidea</taxon>
        <taxon>Panagrolaimidae</taxon>
        <taxon>Panagrellus</taxon>
    </lineage>
</organism>
<evidence type="ECO:0000313" key="2">
    <source>
        <dbReference type="WBParaSite" id="Pan_g2191.t1"/>
    </source>
</evidence>
<proteinExistence type="predicted"/>
<protein>
    <submittedName>
        <fullName evidence="2">Beta-lactamase domain-containing protein</fullName>
    </submittedName>
</protein>
<reference evidence="1" key="1">
    <citation type="journal article" date="2013" name="Genetics">
        <title>The draft genome and transcriptome of Panagrellus redivivus are shaped by the harsh demands of a free-living lifestyle.</title>
        <authorList>
            <person name="Srinivasan J."/>
            <person name="Dillman A.R."/>
            <person name="Macchietto M.G."/>
            <person name="Heikkinen L."/>
            <person name="Lakso M."/>
            <person name="Fracchia K.M."/>
            <person name="Antoshechkin I."/>
            <person name="Mortazavi A."/>
            <person name="Wong G."/>
            <person name="Sternberg P.W."/>
        </authorList>
    </citation>
    <scope>NUCLEOTIDE SEQUENCE [LARGE SCALE GENOMIC DNA]</scope>
    <source>
        <strain evidence="1">MT8872</strain>
    </source>
</reference>
<reference evidence="2" key="2">
    <citation type="submission" date="2020-10" db="UniProtKB">
        <authorList>
            <consortium name="WormBaseParasite"/>
        </authorList>
    </citation>
    <scope>IDENTIFICATION</scope>
</reference>
<sequence>AETRDFALSFQKANRMTDCNRTLLISDQGYGVLEEAFNGTAYEQPREKRDVGIVYSNQLAAAIIGVLSEDFYGNGGAAERRRLIPEPFSMRDRYWALDTVYGTASVEAVKYVQPRTTAPIRTPTPSPTPSP</sequence>
<dbReference type="AlphaFoldDB" id="A0A7E4ZWJ0"/>